<gene>
    <name evidence="1" type="ORF">A3H70_01005</name>
</gene>
<accession>A0A1G2BSP9</accession>
<dbReference type="STRING" id="1798553.A3H70_01005"/>
<protein>
    <recommendedName>
        <fullName evidence="3">DUF2283 domain-containing protein</fullName>
    </recommendedName>
</protein>
<name>A0A1G2BSP9_9BACT</name>
<comment type="caution">
    <text evidence="1">The sequence shown here is derived from an EMBL/GenBank/DDBJ whole genome shotgun (WGS) entry which is preliminary data.</text>
</comment>
<sequence>MKFHYDKRADALAIRFNDNAYVESDEVSQGVILDYDRSGRIIGLEILDASKKMPKEFTSLYSRKKLPVMFDMAYA</sequence>
<organism evidence="1 2">
    <name type="scientific">Candidatus Komeilibacteria bacterium RIFCSPLOWO2_02_FULL_48_11</name>
    <dbReference type="NCBI Taxonomy" id="1798553"/>
    <lineage>
        <taxon>Bacteria</taxon>
        <taxon>Candidatus Komeiliibacteriota</taxon>
    </lineage>
</organism>
<dbReference type="Pfam" id="PF10049">
    <property type="entry name" value="DUF2283"/>
    <property type="match status" value="1"/>
</dbReference>
<dbReference type="EMBL" id="MHKO01000026">
    <property type="protein sequence ID" value="OGY92214.1"/>
    <property type="molecule type" value="Genomic_DNA"/>
</dbReference>
<evidence type="ECO:0000313" key="2">
    <source>
        <dbReference type="Proteomes" id="UP000178109"/>
    </source>
</evidence>
<proteinExistence type="predicted"/>
<evidence type="ECO:0000313" key="1">
    <source>
        <dbReference type="EMBL" id="OGY92214.1"/>
    </source>
</evidence>
<dbReference type="AlphaFoldDB" id="A0A1G2BSP9"/>
<reference evidence="1 2" key="1">
    <citation type="journal article" date="2016" name="Nat. Commun.">
        <title>Thousands of microbial genomes shed light on interconnected biogeochemical processes in an aquifer system.</title>
        <authorList>
            <person name="Anantharaman K."/>
            <person name="Brown C.T."/>
            <person name="Hug L.A."/>
            <person name="Sharon I."/>
            <person name="Castelle C.J."/>
            <person name="Probst A.J."/>
            <person name="Thomas B.C."/>
            <person name="Singh A."/>
            <person name="Wilkins M.J."/>
            <person name="Karaoz U."/>
            <person name="Brodie E.L."/>
            <person name="Williams K.H."/>
            <person name="Hubbard S.S."/>
            <person name="Banfield J.F."/>
        </authorList>
    </citation>
    <scope>NUCLEOTIDE SEQUENCE [LARGE SCALE GENOMIC DNA]</scope>
</reference>
<evidence type="ECO:0008006" key="3">
    <source>
        <dbReference type="Google" id="ProtNLM"/>
    </source>
</evidence>
<dbReference type="PANTHER" id="PTHR37029">
    <property type="entry name" value="SSR1768 PROTEIN"/>
    <property type="match status" value="1"/>
</dbReference>
<dbReference type="PANTHER" id="PTHR37029:SF1">
    <property type="entry name" value="SSR1768 PROTEIN"/>
    <property type="match status" value="1"/>
</dbReference>
<dbReference type="InterPro" id="IPR019270">
    <property type="entry name" value="DUF2283"/>
</dbReference>
<dbReference type="Proteomes" id="UP000178109">
    <property type="component" value="Unassembled WGS sequence"/>
</dbReference>